<dbReference type="Gene3D" id="2.130.10.10">
    <property type="entry name" value="YVTN repeat-like/Quinoprotein amine dehydrogenase"/>
    <property type="match status" value="2"/>
</dbReference>
<protein>
    <submittedName>
        <fullName evidence="5">WD_REPEATS_REGION domain-containing protein</fullName>
    </submittedName>
</protein>
<dbReference type="PANTHER" id="PTHR19856:SF0">
    <property type="entry name" value="WD REPEAT-CONTAINING PROTEIN 1"/>
    <property type="match status" value="1"/>
</dbReference>
<evidence type="ECO:0000256" key="1">
    <source>
        <dbReference type="ARBA" id="ARBA00022574"/>
    </source>
</evidence>
<dbReference type="PANTHER" id="PTHR19856">
    <property type="entry name" value="WD-REPEATCONTAINING PROTEIN WDR1"/>
    <property type="match status" value="1"/>
</dbReference>
<dbReference type="AlphaFoldDB" id="A0A5K3FIC2"/>
<dbReference type="GO" id="GO:0045214">
    <property type="term" value="P:sarcomere organization"/>
    <property type="evidence" value="ECO:0007669"/>
    <property type="project" value="TreeGrafter"/>
</dbReference>
<feature type="repeat" description="WD" evidence="4">
    <location>
        <begin position="184"/>
        <end position="225"/>
    </location>
</feature>
<organism evidence="5">
    <name type="scientific">Mesocestoides corti</name>
    <name type="common">Flatworm</name>
    <dbReference type="NCBI Taxonomy" id="53468"/>
    <lineage>
        <taxon>Eukaryota</taxon>
        <taxon>Metazoa</taxon>
        <taxon>Spiralia</taxon>
        <taxon>Lophotrochozoa</taxon>
        <taxon>Platyhelminthes</taxon>
        <taxon>Cestoda</taxon>
        <taxon>Eucestoda</taxon>
        <taxon>Cyclophyllidea</taxon>
        <taxon>Mesocestoididae</taxon>
        <taxon>Mesocestoides</taxon>
    </lineage>
</organism>
<dbReference type="PROSITE" id="PS50294">
    <property type="entry name" value="WD_REPEATS_REGION"/>
    <property type="match status" value="4"/>
</dbReference>
<name>A0A5K3FIC2_MESCO</name>
<dbReference type="FunFam" id="2.130.10.10:FF:000102">
    <property type="entry name" value="Actin-interacting protein 1"/>
    <property type="match status" value="1"/>
</dbReference>
<comment type="similarity">
    <text evidence="3">Belongs to the WD repeat AIP1 family.</text>
</comment>
<dbReference type="SMART" id="SM00320">
    <property type="entry name" value="WD40"/>
    <property type="match status" value="9"/>
</dbReference>
<keyword evidence="2" id="KW-0677">Repeat</keyword>
<evidence type="ECO:0000256" key="4">
    <source>
        <dbReference type="PROSITE-ProRule" id="PRU00221"/>
    </source>
</evidence>
<dbReference type="InterPro" id="IPR036322">
    <property type="entry name" value="WD40_repeat_dom_sf"/>
</dbReference>
<feature type="repeat" description="WD" evidence="4">
    <location>
        <begin position="319"/>
        <end position="355"/>
    </location>
</feature>
<evidence type="ECO:0000256" key="3">
    <source>
        <dbReference type="ARBA" id="ARBA00038366"/>
    </source>
</evidence>
<dbReference type="InterPro" id="IPR001680">
    <property type="entry name" value="WD40_rpt"/>
</dbReference>
<feature type="repeat" description="WD" evidence="4">
    <location>
        <begin position="540"/>
        <end position="572"/>
    </location>
</feature>
<sequence length="617" mass="66726">MSLTHNKLYPAVPFVERGKCVILGAHPKGRFIVYPNKKNVVIRDLSANLENDLYIGHSFDVQCAKYSPSGFYVASGDKSGKLHIWDTTQKEHILKNEFPVLSSIKDVCWSSDNQRIAVGGTGGEKFGKVINAEMGTEVGEIVGMSKSINSVDLKPTRPFRLVTGSEDFTACFFEGPPFKLNKILKNHTNFVQCCKFSPEGDIFLTAGSDGKIFVYDAAKGDHIGEIGSPAHKGGIYGLDFSPSGERIVSVSADKKIKLWSAASPYDLLSEYAFEDKLENMQLGCVWTVGKIVSIGLSGALTYFDVADDCSALDRPTGVMFGHSRPIQRVSYSTSSDQLITVSYDGLMVRWNLATGLAEPFRGKEAHTTTIVGVVTCGDRVATVGIDDRLVMSSLSKGEYEQSLKLASQPRGLYLSSTKDLALAVCLKHLYLFSLAPEASLSPLVSLEIPPEATAGCFAPCGSLVAVGMMNGLIDVFLTDGGKCLKHVADVNAKMSGECTAMAFSPDATYLVVGDAERYLRLFKVEGVGSGCPSLTQVNEWRSHAARVTCVAWAPDGNHFASGSLDCSIIVFKPTASSKICEVRNAHPANMVTALVWKSDNELISTGHDACVRSWKFH</sequence>
<dbReference type="WBParaSite" id="MCU_007617-RA">
    <property type="protein sequence ID" value="MCU_007617-RA"/>
    <property type="gene ID" value="MCU_007617"/>
</dbReference>
<dbReference type="Pfam" id="PF00400">
    <property type="entry name" value="WD40"/>
    <property type="match status" value="7"/>
</dbReference>
<keyword evidence="1 4" id="KW-0853">WD repeat</keyword>
<feature type="repeat" description="WD" evidence="4">
    <location>
        <begin position="54"/>
        <end position="95"/>
    </location>
</feature>
<reference evidence="5" key="1">
    <citation type="submission" date="2019-11" db="UniProtKB">
        <authorList>
            <consortium name="WormBaseParasite"/>
        </authorList>
    </citation>
    <scope>IDENTIFICATION</scope>
</reference>
<dbReference type="GO" id="GO:0040011">
    <property type="term" value="P:locomotion"/>
    <property type="evidence" value="ECO:0007669"/>
    <property type="project" value="TreeGrafter"/>
</dbReference>
<dbReference type="PROSITE" id="PS50082">
    <property type="entry name" value="WD_REPEATS_2"/>
    <property type="match status" value="5"/>
</dbReference>
<dbReference type="InterPro" id="IPR015943">
    <property type="entry name" value="WD40/YVTN_repeat-like_dom_sf"/>
</dbReference>
<evidence type="ECO:0000256" key="2">
    <source>
        <dbReference type="ARBA" id="ARBA00022737"/>
    </source>
</evidence>
<dbReference type="GO" id="GO:0051015">
    <property type="term" value="F:actin filament binding"/>
    <property type="evidence" value="ECO:0007669"/>
    <property type="project" value="TreeGrafter"/>
</dbReference>
<dbReference type="GO" id="GO:0030042">
    <property type="term" value="P:actin filament depolymerization"/>
    <property type="evidence" value="ECO:0007669"/>
    <property type="project" value="TreeGrafter"/>
</dbReference>
<dbReference type="GO" id="GO:0030864">
    <property type="term" value="C:cortical actin cytoskeleton"/>
    <property type="evidence" value="ECO:0007669"/>
    <property type="project" value="TreeGrafter"/>
</dbReference>
<proteinExistence type="inferred from homology"/>
<feature type="repeat" description="WD" evidence="4">
    <location>
        <begin position="228"/>
        <end position="269"/>
    </location>
</feature>
<accession>A0A5K3FIC2</accession>
<dbReference type="SUPFAM" id="SSF50978">
    <property type="entry name" value="WD40 repeat-like"/>
    <property type="match status" value="2"/>
</dbReference>
<evidence type="ECO:0000313" key="5">
    <source>
        <dbReference type="WBParaSite" id="MCU_007617-RA"/>
    </source>
</evidence>